<dbReference type="AlphaFoldDB" id="A0A0U5JBM6"/>
<dbReference type="InParanoid" id="A0A0U5JBM6"/>
<dbReference type="PROSITE" id="PS00924">
    <property type="entry name" value="ASP_GLU_RACEMASE_2"/>
    <property type="match status" value="1"/>
</dbReference>
<proteinExistence type="predicted"/>
<dbReference type="Gene3D" id="3.40.50.1860">
    <property type="match status" value="2"/>
</dbReference>
<keyword evidence="1" id="KW-0413">Isomerase</keyword>
<dbReference type="InterPro" id="IPR001920">
    <property type="entry name" value="Asp/Glu_race"/>
</dbReference>
<evidence type="ECO:0000313" key="2">
    <source>
        <dbReference type="EMBL" id="CUI16509.1"/>
    </source>
</evidence>
<evidence type="ECO:0000256" key="1">
    <source>
        <dbReference type="ARBA" id="ARBA00023235"/>
    </source>
</evidence>
<reference evidence="3" key="1">
    <citation type="submission" date="2015-09" db="EMBL/GenBank/DDBJ databases">
        <authorList>
            <person name="Bertelli C."/>
        </authorList>
    </citation>
    <scope>NUCLEOTIDE SEQUENCE [LARGE SCALE GENOMIC DNA]</scope>
    <source>
        <strain evidence="3">KNic</strain>
    </source>
</reference>
<dbReference type="Proteomes" id="UP000069902">
    <property type="component" value="Chromosome cPNK"/>
</dbReference>
<evidence type="ECO:0000313" key="3">
    <source>
        <dbReference type="Proteomes" id="UP000069902"/>
    </source>
</evidence>
<dbReference type="GO" id="GO:0047661">
    <property type="term" value="F:amino-acid racemase activity"/>
    <property type="evidence" value="ECO:0007669"/>
    <property type="project" value="InterPro"/>
</dbReference>
<dbReference type="RefSeq" id="WP_032125376.1">
    <property type="nucleotide sequence ID" value="NZ_LN879502.1"/>
</dbReference>
<dbReference type="PANTHER" id="PTHR21198:SF7">
    <property type="entry name" value="ASPARTATE-GLUTAMATE RACEMASE FAMILY"/>
    <property type="match status" value="1"/>
</dbReference>
<dbReference type="InterPro" id="IPR033134">
    <property type="entry name" value="Asp/Glu_racemase_AS_2"/>
</dbReference>
<keyword evidence="3" id="KW-1185">Reference proteome</keyword>
<dbReference type="PATRIC" id="fig|389348.3.peg.969"/>
<protein>
    <submittedName>
        <fullName evidence="2">Asp/Glu/Hydantoin racemase family protein</fullName>
    </submittedName>
</protein>
<organism evidence="2 3">
    <name type="scientific">Candidatus Protochlamydia naegleriophila</name>
    <dbReference type="NCBI Taxonomy" id="389348"/>
    <lineage>
        <taxon>Bacteria</taxon>
        <taxon>Pseudomonadati</taxon>
        <taxon>Chlamydiota</taxon>
        <taxon>Chlamydiia</taxon>
        <taxon>Parachlamydiales</taxon>
        <taxon>Parachlamydiaceae</taxon>
        <taxon>Candidatus Protochlamydia</taxon>
    </lineage>
</organism>
<dbReference type="EMBL" id="LN879502">
    <property type="protein sequence ID" value="CUI16509.1"/>
    <property type="molecule type" value="Genomic_DNA"/>
</dbReference>
<dbReference type="InterPro" id="IPR015942">
    <property type="entry name" value="Asp/Glu/hydantoin_racemase"/>
</dbReference>
<dbReference type="Pfam" id="PF01177">
    <property type="entry name" value="Asp_Glu_race"/>
    <property type="match status" value="1"/>
</dbReference>
<dbReference type="SUPFAM" id="SSF53681">
    <property type="entry name" value="Aspartate/glutamate racemase"/>
    <property type="match status" value="2"/>
</dbReference>
<dbReference type="STRING" id="389348.PNK_0884"/>
<sequence length="232" mass="25680">MAPVKQKLGIIGGAGPYASALLYQSIIKKHYEAEREQTPEIVLLNYPFTRGLSLKESQSHMQQLRLELQYCMNCLALQGVDRFAIACNTLHSFLPGLDLKGMNVLSIPQLVIETALKADLHKLLLLSTATTIQSRLYQHPSIRLVTPQAPEQKVLDAIIDRILAGVISKKDSEELSHLIHTCALRDGIDGIILGCTDLPVLHAHHPIDVGPLPILDSIQIPAHHFIHVERLV</sequence>
<name>A0A0U5JBM6_9BACT</name>
<accession>A0A0U5JBM6</accession>
<gene>
    <name evidence="2" type="ORF">PNK_0884</name>
</gene>
<dbReference type="KEGG" id="pnl:PNK_0884"/>
<dbReference type="PANTHER" id="PTHR21198">
    <property type="entry name" value="GLUTAMATE RACEMASE"/>
    <property type="match status" value="1"/>
</dbReference>